<name>A0ABW6B121_9SPHI</name>
<keyword evidence="1" id="KW-0472">Membrane</keyword>
<evidence type="ECO:0000259" key="3">
    <source>
        <dbReference type="Pfam" id="PF16344"/>
    </source>
</evidence>
<dbReference type="Gene3D" id="3.55.50.30">
    <property type="match status" value="1"/>
</dbReference>
<feature type="domain" description="FecR protein" evidence="2">
    <location>
        <begin position="181"/>
        <end position="271"/>
    </location>
</feature>
<dbReference type="PANTHER" id="PTHR30273:SF2">
    <property type="entry name" value="PROTEIN FECR"/>
    <property type="match status" value="1"/>
</dbReference>
<dbReference type="Pfam" id="PF04773">
    <property type="entry name" value="FecR"/>
    <property type="match status" value="1"/>
</dbReference>
<dbReference type="InterPro" id="IPR012373">
    <property type="entry name" value="Ferrdict_sens_TM"/>
</dbReference>
<evidence type="ECO:0000259" key="2">
    <source>
        <dbReference type="Pfam" id="PF04773"/>
    </source>
</evidence>
<reference evidence="5" key="1">
    <citation type="journal article" date="2019" name="Int. J. Syst. Evol. Microbiol.">
        <title>The Global Catalogue of Microorganisms (GCM) 10K type strain sequencing project: providing services to taxonomists for standard genome sequencing and annotation.</title>
        <authorList>
            <consortium name="The Broad Institute Genomics Platform"/>
            <consortium name="The Broad Institute Genome Sequencing Center for Infectious Disease"/>
            <person name="Wu L."/>
            <person name="Ma J."/>
        </authorList>
    </citation>
    <scope>NUCLEOTIDE SEQUENCE [LARGE SCALE GENOMIC DNA]</scope>
    <source>
        <strain evidence="5">KCTC 23098</strain>
    </source>
</reference>
<dbReference type="EMBL" id="JBHUPA010000002">
    <property type="protein sequence ID" value="MFD2961480.1"/>
    <property type="molecule type" value="Genomic_DNA"/>
</dbReference>
<evidence type="ECO:0000313" key="4">
    <source>
        <dbReference type="EMBL" id="MFD2961480.1"/>
    </source>
</evidence>
<proteinExistence type="predicted"/>
<dbReference type="InterPro" id="IPR032508">
    <property type="entry name" value="FecR_C"/>
</dbReference>
<dbReference type="InterPro" id="IPR006860">
    <property type="entry name" value="FecR"/>
</dbReference>
<feature type="domain" description="Protein FecR C-terminal" evidence="3">
    <location>
        <begin position="314"/>
        <end position="372"/>
    </location>
</feature>
<comment type="caution">
    <text evidence="4">The sequence shown here is derived from an EMBL/GenBank/DDBJ whole genome shotgun (WGS) entry which is preliminary data.</text>
</comment>
<organism evidence="4 5">
    <name type="scientific">Olivibacter jilunii</name>
    <dbReference type="NCBI Taxonomy" id="985016"/>
    <lineage>
        <taxon>Bacteria</taxon>
        <taxon>Pseudomonadati</taxon>
        <taxon>Bacteroidota</taxon>
        <taxon>Sphingobacteriia</taxon>
        <taxon>Sphingobacteriales</taxon>
        <taxon>Sphingobacteriaceae</taxon>
        <taxon>Olivibacter</taxon>
    </lineage>
</organism>
<keyword evidence="5" id="KW-1185">Reference proteome</keyword>
<dbReference type="RefSeq" id="WP_377609669.1">
    <property type="nucleotide sequence ID" value="NZ_JBHUPA010000002.1"/>
</dbReference>
<sequence length="383" mass="43122">MVSEEYIRRLYVEKTMGVISDDDDRWLQEELLQHPESLELWKKLENDLDTNGLRLFTDKIDISKDLATVRSHLSEQSISISKRRRLSYAATAILLLAGGIFFSLYLVNKDKMDAALLVNGGQQKADTNQVQLLVGDQEEVVTLDDGHTILNVAGQQVRKEGEMLIYNKDIAGSKTNTLVVPPTKDYKLVLADGTKVWLNSSSELKFPMTFSGNSREVYLKGEAYFEIAEKADQPFIVHTDKAKVNVLGTKFNLNAYAEDHVITALLQGKVQMESPNGTSLLLSPGLSGRYSKKSGFSQEKFDPLTVLSWKEGVYYFHGTTLLEISEMINRWFDLPVNFENGELKHIRISGLLDKKDLKGFLHDLNTTAGVRAMVIDGTLHFRL</sequence>
<keyword evidence="1" id="KW-1133">Transmembrane helix</keyword>
<dbReference type="PIRSF" id="PIRSF018266">
    <property type="entry name" value="FecR"/>
    <property type="match status" value="1"/>
</dbReference>
<evidence type="ECO:0000313" key="5">
    <source>
        <dbReference type="Proteomes" id="UP001597560"/>
    </source>
</evidence>
<dbReference type="PANTHER" id="PTHR30273">
    <property type="entry name" value="PERIPLASMIC SIGNAL SENSOR AND SIGMA FACTOR ACTIVATOR FECR-RELATED"/>
    <property type="match status" value="1"/>
</dbReference>
<accession>A0ABW6B121</accession>
<dbReference type="Gene3D" id="2.60.120.1440">
    <property type="match status" value="1"/>
</dbReference>
<gene>
    <name evidence="4" type="ORF">ACFS6J_06775</name>
</gene>
<dbReference type="Pfam" id="PF16344">
    <property type="entry name" value="FecR_C"/>
    <property type="match status" value="1"/>
</dbReference>
<feature type="transmembrane region" description="Helical" evidence="1">
    <location>
        <begin position="86"/>
        <end position="107"/>
    </location>
</feature>
<evidence type="ECO:0000256" key="1">
    <source>
        <dbReference type="SAM" id="Phobius"/>
    </source>
</evidence>
<dbReference type="Proteomes" id="UP001597560">
    <property type="component" value="Unassembled WGS sequence"/>
</dbReference>
<keyword evidence="1" id="KW-0812">Transmembrane</keyword>
<protein>
    <submittedName>
        <fullName evidence="4">FecR family protein</fullName>
    </submittedName>
</protein>